<name>A0ABQ8B314_BRANA</name>
<keyword evidence="2" id="KW-1185">Reference proteome</keyword>
<organism evidence="1 2">
    <name type="scientific">Brassica napus</name>
    <name type="common">Rape</name>
    <dbReference type="NCBI Taxonomy" id="3708"/>
    <lineage>
        <taxon>Eukaryota</taxon>
        <taxon>Viridiplantae</taxon>
        <taxon>Streptophyta</taxon>
        <taxon>Embryophyta</taxon>
        <taxon>Tracheophyta</taxon>
        <taxon>Spermatophyta</taxon>
        <taxon>Magnoliopsida</taxon>
        <taxon>eudicotyledons</taxon>
        <taxon>Gunneridae</taxon>
        <taxon>Pentapetalae</taxon>
        <taxon>rosids</taxon>
        <taxon>malvids</taxon>
        <taxon>Brassicales</taxon>
        <taxon>Brassicaceae</taxon>
        <taxon>Brassiceae</taxon>
        <taxon>Brassica</taxon>
    </lineage>
</organism>
<comment type="caution">
    <text evidence="1">The sequence shown here is derived from an EMBL/GenBank/DDBJ whole genome shotgun (WGS) entry which is preliminary data.</text>
</comment>
<evidence type="ECO:0000313" key="1">
    <source>
        <dbReference type="EMBL" id="KAH0898838.1"/>
    </source>
</evidence>
<dbReference type="EMBL" id="JAGKQM010000012">
    <property type="protein sequence ID" value="KAH0898838.1"/>
    <property type="molecule type" value="Genomic_DNA"/>
</dbReference>
<reference evidence="1 2" key="1">
    <citation type="submission" date="2021-05" db="EMBL/GenBank/DDBJ databases">
        <title>Genome Assembly of Synthetic Allotetraploid Brassica napus Reveals Homoeologous Exchanges between Subgenomes.</title>
        <authorList>
            <person name="Davis J.T."/>
        </authorList>
    </citation>
    <scope>NUCLEOTIDE SEQUENCE [LARGE SCALE GENOMIC DNA]</scope>
    <source>
        <strain evidence="2">cv. Da-Ae</strain>
        <tissue evidence="1">Seedling</tissue>
    </source>
</reference>
<feature type="non-terminal residue" evidence="1">
    <location>
        <position position="1"/>
    </location>
</feature>
<evidence type="ECO:0000313" key="2">
    <source>
        <dbReference type="Proteomes" id="UP000824890"/>
    </source>
</evidence>
<protein>
    <submittedName>
        <fullName evidence="1">Uncharacterized protein</fullName>
    </submittedName>
</protein>
<accession>A0ABQ8B314</accession>
<proteinExistence type="predicted"/>
<dbReference type="Proteomes" id="UP000824890">
    <property type="component" value="Unassembled WGS sequence"/>
</dbReference>
<feature type="non-terminal residue" evidence="1">
    <location>
        <position position="355"/>
    </location>
</feature>
<sequence>IDSHTCFNGHVFGLSEDGHVDVVVPLMSMAWKWIIRKNHHDLVNALRADIVVAQDQDETLPQWWGLVGVGRNFDGEAGNVCIKGDASAHTPDACAAPVSILGLSSSRTSVCISRGSLNRVEETQEFLRGRILARLRIRGMRRFNKTQRPKLRILMLDSALLAPLELVKGVFAPLSLLRLDCTLTFGRGTFGVFVSVLGDNLVDSWYRSRTLGHVVCGCMDFRPGTRRLDGISSWNLEAGRIFVLEPGGWMDFRPGSRRLDGVASWNPEAGWTFVLEPVGWMDLRPGTLRLLELFSRNLMVVWTFKGTFSYIFSTRSRLRRVGFLEQCFPLSKPGSVFQCVVQLPLGRLRDGTRCV</sequence>
<gene>
    <name evidence="1" type="ORF">HID58_048406</name>
</gene>